<sequence length="146" mass="16003">MVDSASGSKSKSRVPGDFDLENFPPLETVVEKESGSVAGAGNAASGPGKSWNLFNQTLSYFPPTKANGQILVKPPKDVLIDRARQWDNALLGNFLSKSSPLGVFQLVANKLWEREGSIEIRFLAPSVYVLNFPSQRIRDWVLEAKP</sequence>
<gene>
    <name evidence="1" type="ORF">V6N12_032562</name>
</gene>
<name>A0ABR2CCY9_9ROSI</name>
<evidence type="ECO:0000313" key="1">
    <source>
        <dbReference type="EMBL" id="KAK8517370.1"/>
    </source>
</evidence>
<dbReference type="InterPro" id="IPR025558">
    <property type="entry name" value="DUF4283"/>
</dbReference>
<dbReference type="EMBL" id="JBBPBM010000056">
    <property type="protein sequence ID" value="KAK8517370.1"/>
    <property type="molecule type" value="Genomic_DNA"/>
</dbReference>
<keyword evidence="2" id="KW-1185">Reference proteome</keyword>
<proteinExistence type="predicted"/>
<comment type="caution">
    <text evidence="1">The sequence shown here is derived from an EMBL/GenBank/DDBJ whole genome shotgun (WGS) entry which is preliminary data.</text>
</comment>
<evidence type="ECO:0000313" key="2">
    <source>
        <dbReference type="Proteomes" id="UP001472677"/>
    </source>
</evidence>
<protein>
    <submittedName>
        <fullName evidence="1">Uncharacterized protein</fullName>
    </submittedName>
</protein>
<dbReference type="Proteomes" id="UP001472677">
    <property type="component" value="Unassembled WGS sequence"/>
</dbReference>
<accession>A0ABR2CCY9</accession>
<reference evidence="1 2" key="1">
    <citation type="journal article" date="2024" name="G3 (Bethesda)">
        <title>Genome assembly of Hibiscus sabdariffa L. provides insights into metabolisms of medicinal natural products.</title>
        <authorList>
            <person name="Kim T."/>
        </authorList>
    </citation>
    <scope>NUCLEOTIDE SEQUENCE [LARGE SCALE GENOMIC DNA]</scope>
    <source>
        <strain evidence="1">TK-2024</strain>
        <tissue evidence="1">Old leaves</tissue>
    </source>
</reference>
<organism evidence="1 2">
    <name type="scientific">Hibiscus sabdariffa</name>
    <name type="common">roselle</name>
    <dbReference type="NCBI Taxonomy" id="183260"/>
    <lineage>
        <taxon>Eukaryota</taxon>
        <taxon>Viridiplantae</taxon>
        <taxon>Streptophyta</taxon>
        <taxon>Embryophyta</taxon>
        <taxon>Tracheophyta</taxon>
        <taxon>Spermatophyta</taxon>
        <taxon>Magnoliopsida</taxon>
        <taxon>eudicotyledons</taxon>
        <taxon>Gunneridae</taxon>
        <taxon>Pentapetalae</taxon>
        <taxon>rosids</taxon>
        <taxon>malvids</taxon>
        <taxon>Malvales</taxon>
        <taxon>Malvaceae</taxon>
        <taxon>Malvoideae</taxon>
        <taxon>Hibiscus</taxon>
    </lineage>
</organism>
<dbReference type="Pfam" id="PF14111">
    <property type="entry name" value="DUF4283"/>
    <property type="match status" value="1"/>
</dbReference>